<dbReference type="AlphaFoldDB" id="A0A1W1YN81"/>
<feature type="transmembrane region" description="Helical" evidence="8">
    <location>
        <begin position="163"/>
        <end position="181"/>
    </location>
</feature>
<feature type="transmembrane region" description="Helical" evidence="8">
    <location>
        <begin position="243"/>
        <end position="267"/>
    </location>
</feature>
<protein>
    <submittedName>
        <fullName evidence="10">Dolichyl-phosphate-mannose-protein mannosyltransferase</fullName>
    </submittedName>
</protein>
<keyword evidence="5 8" id="KW-0812">Transmembrane</keyword>
<keyword evidence="3 10" id="KW-0328">Glycosyltransferase</keyword>
<organism evidence="10 11">
    <name type="scientific">Polynucleobacter kasalickyi</name>
    <dbReference type="NCBI Taxonomy" id="1938817"/>
    <lineage>
        <taxon>Bacteria</taxon>
        <taxon>Pseudomonadati</taxon>
        <taxon>Pseudomonadota</taxon>
        <taxon>Betaproteobacteria</taxon>
        <taxon>Burkholderiales</taxon>
        <taxon>Burkholderiaceae</taxon>
        <taxon>Polynucleobacter</taxon>
    </lineage>
</organism>
<feature type="transmembrane region" description="Helical" evidence="8">
    <location>
        <begin position="313"/>
        <end position="329"/>
    </location>
</feature>
<feature type="transmembrane region" description="Helical" evidence="8">
    <location>
        <begin position="102"/>
        <end position="120"/>
    </location>
</feature>
<evidence type="ECO:0000256" key="8">
    <source>
        <dbReference type="SAM" id="Phobius"/>
    </source>
</evidence>
<dbReference type="EMBL" id="FWXJ01000003">
    <property type="protein sequence ID" value="SMC37593.1"/>
    <property type="molecule type" value="Genomic_DNA"/>
</dbReference>
<dbReference type="Proteomes" id="UP000192708">
    <property type="component" value="Unassembled WGS sequence"/>
</dbReference>
<evidence type="ECO:0000256" key="5">
    <source>
        <dbReference type="ARBA" id="ARBA00022692"/>
    </source>
</evidence>
<sequence>MSPLIKRFTWGLILFQLIFWTLVPWVSHHAPPLDATEMYGWSLSWEWGFYKHPPMPTWIVAVVQAIVGKNMLSLFLCGSISIAATYYAVAWLANQFLGEKEAIVALFLYALTIYCHLWSTDFNHNQIQMPFWALSLVFLYATLEKKSFSVAFLMGVVMGLNALSKYTAAFIVPCALLLIVFSKAWRQQFNWQLLVFASIGFLLVFGPHLWWLTQHDFMPFHYVSERFNELDQSSSNLASLADYLGNAFLAHLFLWIAAIYCCVKWRISDLHMSQINPSAAKILKDQQFLIFLGLGPFLLSCIVGFWVPLYYRWVTPMLPMVTIVIVYFLRGRLVHLFQKKFLIIFILIQFILGAVYIGKSTINKNSNRGNYPAPEIAQKVLESWQILYPHAPLRIVAGGEWEAGFVSLFNPGKIYVFTQADYQLAPWVLPSQVRNCGMAMITPSPKELNQFPKAQLQPPIVIPKNNLYSEVRIPWAVLAPEGQCD</sequence>
<keyword evidence="4 10" id="KW-0808">Transferase</keyword>
<dbReference type="OrthoDB" id="8933800at2"/>
<dbReference type="Pfam" id="PF13231">
    <property type="entry name" value="PMT_2"/>
    <property type="match status" value="1"/>
</dbReference>
<keyword evidence="2" id="KW-1003">Cell membrane</keyword>
<dbReference type="InterPro" id="IPR050297">
    <property type="entry name" value="LipidA_mod_glycosyltrf_83"/>
</dbReference>
<keyword evidence="6 8" id="KW-1133">Transmembrane helix</keyword>
<dbReference type="GO" id="GO:0016763">
    <property type="term" value="F:pentosyltransferase activity"/>
    <property type="evidence" value="ECO:0007669"/>
    <property type="project" value="TreeGrafter"/>
</dbReference>
<feature type="transmembrane region" description="Helical" evidence="8">
    <location>
        <begin position="7"/>
        <end position="27"/>
    </location>
</feature>
<evidence type="ECO:0000256" key="2">
    <source>
        <dbReference type="ARBA" id="ARBA00022475"/>
    </source>
</evidence>
<proteinExistence type="predicted"/>
<evidence type="ECO:0000313" key="10">
    <source>
        <dbReference type="EMBL" id="SMC37593.1"/>
    </source>
</evidence>
<dbReference type="RefSeq" id="WP_143736092.1">
    <property type="nucleotide sequence ID" value="NZ_FWXJ01000003.1"/>
</dbReference>
<dbReference type="PANTHER" id="PTHR33908">
    <property type="entry name" value="MANNOSYLTRANSFERASE YKCB-RELATED"/>
    <property type="match status" value="1"/>
</dbReference>
<evidence type="ECO:0000256" key="3">
    <source>
        <dbReference type="ARBA" id="ARBA00022676"/>
    </source>
</evidence>
<keyword evidence="11" id="KW-1185">Reference proteome</keyword>
<dbReference type="PANTHER" id="PTHR33908:SF9">
    <property type="entry name" value="BLL5595 PROTEIN"/>
    <property type="match status" value="1"/>
</dbReference>
<dbReference type="STRING" id="1938817.SAMN06296008_103203"/>
<dbReference type="GO" id="GO:0009103">
    <property type="term" value="P:lipopolysaccharide biosynthetic process"/>
    <property type="evidence" value="ECO:0007669"/>
    <property type="project" value="UniProtKB-ARBA"/>
</dbReference>
<comment type="subcellular location">
    <subcellularLocation>
        <location evidence="1">Cell membrane</location>
        <topology evidence="1">Multi-pass membrane protein</topology>
    </subcellularLocation>
</comment>
<feature type="domain" description="Glycosyltransferase RgtA/B/C/D-like" evidence="9">
    <location>
        <begin position="51"/>
        <end position="211"/>
    </location>
</feature>
<name>A0A1W1YN81_9BURK</name>
<evidence type="ECO:0000256" key="7">
    <source>
        <dbReference type="ARBA" id="ARBA00023136"/>
    </source>
</evidence>
<reference evidence="10 11" key="1">
    <citation type="submission" date="2017-04" db="EMBL/GenBank/DDBJ databases">
        <authorList>
            <person name="Afonso C.L."/>
            <person name="Miller P.J."/>
            <person name="Scott M.A."/>
            <person name="Spackman E."/>
            <person name="Goraichik I."/>
            <person name="Dimitrov K.M."/>
            <person name="Suarez D.L."/>
            <person name="Swayne D.E."/>
        </authorList>
    </citation>
    <scope>NUCLEOTIDE SEQUENCE [LARGE SCALE GENOMIC DNA]</scope>
    <source>
        <strain evidence="10 11">VK13</strain>
    </source>
</reference>
<feature type="transmembrane region" description="Helical" evidence="8">
    <location>
        <begin position="74"/>
        <end position="96"/>
    </location>
</feature>
<evidence type="ECO:0000256" key="1">
    <source>
        <dbReference type="ARBA" id="ARBA00004651"/>
    </source>
</evidence>
<feature type="transmembrane region" description="Helical" evidence="8">
    <location>
        <begin position="193"/>
        <end position="212"/>
    </location>
</feature>
<accession>A0A1W1YN81</accession>
<evidence type="ECO:0000313" key="11">
    <source>
        <dbReference type="Proteomes" id="UP000192708"/>
    </source>
</evidence>
<feature type="transmembrane region" description="Helical" evidence="8">
    <location>
        <begin position="47"/>
        <end position="67"/>
    </location>
</feature>
<evidence type="ECO:0000256" key="4">
    <source>
        <dbReference type="ARBA" id="ARBA00022679"/>
    </source>
</evidence>
<feature type="transmembrane region" description="Helical" evidence="8">
    <location>
        <begin position="127"/>
        <end position="143"/>
    </location>
</feature>
<evidence type="ECO:0000259" key="9">
    <source>
        <dbReference type="Pfam" id="PF13231"/>
    </source>
</evidence>
<keyword evidence="7 8" id="KW-0472">Membrane</keyword>
<feature type="transmembrane region" description="Helical" evidence="8">
    <location>
        <begin position="341"/>
        <end position="358"/>
    </location>
</feature>
<feature type="transmembrane region" description="Helical" evidence="8">
    <location>
        <begin position="288"/>
        <end position="307"/>
    </location>
</feature>
<evidence type="ECO:0000256" key="6">
    <source>
        <dbReference type="ARBA" id="ARBA00022989"/>
    </source>
</evidence>
<gene>
    <name evidence="10" type="ORF">SAMN06296008_103203</name>
</gene>
<dbReference type="InterPro" id="IPR038731">
    <property type="entry name" value="RgtA/B/C-like"/>
</dbReference>
<dbReference type="GO" id="GO:0005886">
    <property type="term" value="C:plasma membrane"/>
    <property type="evidence" value="ECO:0007669"/>
    <property type="project" value="UniProtKB-SubCell"/>
</dbReference>